<dbReference type="Proteomes" id="UP000305948">
    <property type="component" value="Unassembled WGS sequence"/>
</dbReference>
<evidence type="ECO:0000313" key="2">
    <source>
        <dbReference type="EMBL" id="TFK54232.1"/>
    </source>
</evidence>
<evidence type="ECO:0000256" key="1">
    <source>
        <dbReference type="SAM" id="MobiDB-lite"/>
    </source>
</evidence>
<sequence>MVMLNLDERSSMSLARPSKGRLWHPASQGIPRWHSQAGGSVQVGKRSKEAKSRPWAREMGDRATAVALSLVTFCQRLITSKTSDIQEERNIWHTRGSR</sequence>
<keyword evidence="3" id="KW-1185">Reference proteome</keyword>
<accession>A0A5C3NAD7</accession>
<dbReference type="AlphaFoldDB" id="A0A5C3NAD7"/>
<gene>
    <name evidence="2" type="ORF">OE88DRAFT_1654792</name>
</gene>
<evidence type="ECO:0000313" key="3">
    <source>
        <dbReference type="Proteomes" id="UP000305948"/>
    </source>
</evidence>
<proteinExistence type="predicted"/>
<dbReference type="EMBL" id="ML213506">
    <property type="protein sequence ID" value="TFK54232.1"/>
    <property type="molecule type" value="Genomic_DNA"/>
</dbReference>
<feature type="region of interest" description="Disordered" evidence="1">
    <location>
        <begin position="15"/>
        <end position="57"/>
    </location>
</feature>
<name>A0A5C3NAD7_9AGAM</name>
<organism evidence="2 3">
    <name type="scientific">Heliocybe sulcata</name>
    <dbReference type="NCBI Taxonomy" id="5364"/>
    <lineage>
        <taxon>Eukaryota</taxon>
        <taxon>Fungi</taxon>
        <taxon>Dikarya</taxon>
        <taxon>Basidiomycota</taxon>
        <taxon>Agaricomycotina</taxon>
        <taxon>Agaricomycetes</taxon>
        <taxon>Gloeophyllales</taxon>
        <taxon>Gloeophyllaceae</taxon>
        <taxon>Heliocybe</taxon>
    </lineage>
</organism>
<feature type="compositionally biased region" description="Basic and acidic residues" evidence="1">
    <location>
        <begin position="46"/>
        <end position="57"/>
    </location>
</feature>
<protein>
    <submittedName>
        <fullName evidence="2">Uncharacterized protein</fullName>
    </submittedName>
</protein>
<reference evidence="2 3" key="1">
    <citation type="journal article" date="2019" name="Nat. Ecol. Evol.">
        <title>Megaphylogeny resolves global patterns of mushroom evolution.</title>
        <authorList>
            <person name="Varga T."/>
            <person name="Krizsan K."/>
            <person name="Foldi C."/>
            <person name="Dima B."/>
            <person name="Sanchez-Garcia M."/>
            <person name="Sanchez-Ramirez S."/>
            <person name="Szollosi G.J."/>
            <person name="Szarkandi J.G."/>
            <person name="Papp V."/>
            <person name="Albert L."/>
            <person name="Andreopoulos W."/>
            <person name="Angelini C."/>
            <person name="Antonin V."/>
            <person name="Barry K.W."/>
            <person name="Bougher N.L."/>
            <person name="Buchanan P."/>
            <person name="Buyck B."/>
            <person name="Bense V."/>
            <person name="Catcheside P."/>
            <person name="Chovatia M."/>
            <person name="Cooper J."/>
            <person name="Damon W."/>
            <person name="Desjardin D."/>
            <person name="Finy P."/>
            <person name="Geml J."/>
            <person name="Haridas S."/>
            <person name="Hughes K."/>
            <person name="Justo A."/>
            <person name="Karasinski D."/>
            <person name="Kautmanova I."/>
            <person name="Kiss B."/>
            <person name="Kocsube S."/>
            <person name="Kotiranta H."/>
            <person name="LaButti K.M."/>
            <person name="Lechner B.E."/>
            <person name="Liimatainen K."/>
            <person name="Lipzen A."/>
            <person name="Lukacs Z."/>
            <person name="Mihaltcheva S."/>
            <person name="Morgado L.N."/>
            <person name="Niskanen T."/>
            <person name="Noordeloos M.E."/>
            <person name="Ohm R.A."/>
            <person name="Ortiz-Santana B."/>
            <person name="Ovrebo C."/>
            <person name="Racz N."/>
            <person name="Riley R."/>
            <person name="Savchenko A."/>
            <person name="Shiryaev A."/>
            <person name="Soop K."/>
            <person name="Spirin V."/>
            <person name="Szebenyi C."/>
            <person name="Tomsovsky M."/>
            <person name="Tulloss R.E."/>
            <person name="Uehling J."/>
            <person name="Grigoriev I.V."/>
            <person name="Vagvolgyi C."/>
            <person name="Papp T."/>
            <person name="Martin F.M."/>
            <person name="Miettinen O."/>
            <person name="Hibbett D.S."/>
            <person name="Nagy L.G."/>
        </authorList>
    </citation>
    <scope>NUCLEOTIDE SEQUENCE [LARGE SCALE GENOMIC DNA]</scope>
    <source>
        <strain evidence="2 3">OMC1185</strain>
    </source>
</reference>